<dbReference type="PANTHER" id="PTHR12097">
    <property type="entry name" value="SPLICING FACTOR 3B, SUBUNIT 1-RELATED"/>
    <property type="match status" value="1"/>
</dbReference>
<dbReference type="GO" id="GO:0003729">
    <property type="term" value="F:mRNA binding"/>
    <property type="evidence" value="ECO:0007669"/>
    <property type="project" value="InterPro"/>
</dbReference>
<dbReference type="Proteomes" id="UP001287356">
    <property type="component" value="Unassembled WGS sequence"/>
</dbReference>
<dbReference type="InterPro" id="IPR038737">
    <property type="entry name" value="SF3b_su1-like"/>
</dbReference>
<comment type="caution">
    <text evidence="1">The sequence shown here is derived from an EMBL/GenBank/DDBJ whole genome shotgun (WGS) entry which is preliminary data.</text>
</comment>
<keyword evidence="2" id="KW-1185">Reference proteome</keyword>
<dbReference type="GO" id="GO:0000245">
    <property type="term" value="P:spliceosomal complex assembly"/>
    <property type="evidence" value="ECO:0007669"/>
    <property type="project" value="InterPro"/>
</dbReference>
<protein>
    <submittedName>
        <fullName evidence="1">Uncharacterized protein</fullName>
    </submittedName>
</protein>
<dbReference type="AlphaFoldDB" id="A0AAE0N0H6"/>
<accession>A0AAE0N0H6</accession>
<organism evidence="1 2">
    <name type="scientific">Lasiosphaeria ovina</name>
    <dbReference type="NCBI Taxonomy" id="92902"/>
    <lineage>
        <taxon>Eukaryota</taxon>
        <taxon>Fungi</taxon>
        <taxon>Dikarya</taxon>
        <taxon>Ascomycota</taxon>
        <taxon>Pezizomycotina</taxon>
        <taxon>Sordariomycetes</taxon>
        <taxon>Sordariomycetidae</taxon>
        <taxon>Sordariales</taxon>
        <taxon>Lasiosphaeriaceae</taxon>
        <taxon>Lasiosphaeria</taxon>
    </lineage>
</organism>
<gene>
    <name evidence="1" type="ORF">B0T24DRAFT_683229</name>
</gene>
<sequence>MKFESREAKENAKKLFSVARAAWPTMQLGVADIGQRLVERLVDGILHSFQEQSVEDIVMLNGFGTVVNALGARYEPYLPQIRRRRAVM</sequence>
<proteinExistence type="predicted"/>
<reference evidence="1" key="1">
    <citation type="journal article" date="2023" name="Mol. Phylogenet. Evol.">
        <title>Genome-scale phylogeny and comparative genomics of the fungal order Sordariales.</title>
        <authorList>
            <person name="Hensen N."/>
            <person name="Bonometti L."/>
            <person name="Westerberg I."/>
            <person name="Brannstrom I.O."/>
            <person name="Guillou S."/>
            <person name="Cros-Aarteil S."/>
            <person name="Calhoun S."/>
            <person name="Haridas S."/>
            <person name="Kuo A."/>
            <person name="Mondo S."/>
            <person name="Pangilinan J."/>
            <person name="Riley R."/>
            <person name="LaButti K."/>
            <person name="Andreopoulos B."/>
            <person name="Lipzen A."/>
            <person name="Chen C."/>
            <person name="Yan M."/>
            <person name="Daum C."/>
            <person name="Ng V."/>
            <person name="Clum A."/>
            <person name="Steindorff A."/>
            <person name="Ohm R.A."/>
            <person name="Martin F."/>
            <person name="Silar P."/>
            <person name="Natvig D.O."/>
            <person name="Lalanne C."/>
            <person name="Gautier V."/>
            <person name="Ament-Velasquez S.L."/>
            <person name="Kruys A."/>
            <person name="Hutchinson M.I."/>
            <person name="Powell A.J."/>
            <person name="Barry K."/>
            <person name="Miller A.N."/>
            <person name="Grigoriev I.V."/>
            <person name="Debuchy R."/>
            <person name="Gladieux P."/>
            <person name="Hiltunen Thoren M."/>
            <person name="Johannesson H."/>
        </authorList>
    </citation>
    <scope>NUCLEOTIDE SEQUENCE</scope>
    <source>
        <strain evidence="1">CBS 958.72</strain>
    </source>
</reference>
<name>A0AAE0N0H6_9PEZI</name>
<evidence type="ECO:0000313" key="2">
    <source>
        <dbReference type="Proteomes" id="UP001287356"/>
    </source>
</evidence>
<dbReference type="EMBL" id="JAULSN010000008">
    <property type="protein sequence ID" value="KAK3366192.1"/>
    <property type="molecule type" value="Genomic_DNA"/>
</dbReference>
<evidence type="ECO:0000313" key="1">
    <source>
        <dbReference type="EMBL" id="KAK3366192.1"/>
    </source>
</evidence>
<reference evidence="1" key="2">
    <citation type="submission" date="2023-06" db="EMBL/GenBank/DDBJ databases">
        <authorList>
            <consortium name="Lawrence Berkeley National Laboratory"/>
            <person name="Haridas S."/>
            <person name="Hensen N."/>
            <person name="Bonometti L."/>
            <person name="Westerberg I."/>
            <person name="Brannstrom I.O."/>
            <person name="Guillou S."/>
            <person name="Cros-Aarteil S."/>
            <person name="Calhoun S."/>
            <person name="Kuo A."/>
            <person name="Mondo S."/>
            <person name="Pangilinan J."/>
            <person name="Riley R."/>
            <person name="Labutti K."/>
            <person name="Andreopoulos B."/>
            <person name="Lipzen A."/>
            <person name="Chen C."/>
            <person name="Yanf M."/>
            <person name="Daum C."/>
            <person name="Ng V."/>
            <person name="Clum A."/>
            <person name="Steindorff A."/>
            <person name="Ohm R."/>
            <person name="Martin F."/>
            <person name="Silar P."/>
            <person name="Natvig D."/>
            <person name="Lalanne C."/>
            <person name="Gautier V."/>
            <person name="Ament-Velasquez S.L."/>
            <person name="Kruys A."/>
            <person name="Hutchinson M.I."/>
            <person name="Powell A.J."/>
            <person name="Barry K."/>
            <person name="Miller A.N."/>
            <person name="Grigoriev I.V."/>
            <person name="Debuchy R."/>
            <person name="Gladieux P."/>
            <person name="Thoren M.H."/>
            <person name="Johannesson H."/>
        </authorList>
    </citation>
    <scope>NUCLEOTIDE SEQUENCE</scope>
    <source>
        <strain evidence="1">CBS 958.72</strain>
    </source>
</reference>